<dbReference type="RefSeq" id="WP_169661870.1">
    <property type="nucleotide sequence ID" value="NZ_CP076133.1"/>
</dbReference>
<dbReference type="Proteomes" id="UP000678679">
    <property type="component" value="Chromosome 2"/>
</dbReference>
<gene>
    <name evidence="1" type="ORF">KMW28_23965</name>
</gene>
<evidence type="ECO:0000313" key="1">
    <source>
        <dbReference type="EMBL" id="QWG05479.1"/>
    </source>
</evidence>
<dbReference type="AlphaFoldDB" id="A0AAX1ND89"/>
<protein>
    <submittedName>
        <fullName evidence="1">Uncharacterized protein</fullName>
    </submittedName>
</protein>
<keyword evidence="2" id="KW-1185">Reference proteome</keyword>
<proteinExistence type="predicted"/>
<organism evidence="1 2">
    <name type="scientific">Flammeovirga yaeyamensis</name>
    <dbReference type="NCBI Taxonomy" id="367791"/>
    <lineage>
        <taxon>Bacteria</taxon>
        <taxon>Pseudomonadati</taxon>
        <taxon>Bacteroidota</taxon>
        <taxon>Cytophagia</taxon>
        <taxon>Cytophagales</taxon>
        <taxon>Flammeovirgaceae</taxon>
        <taxon>Flammeovirga</taxon>
    </lineage>
</organism>
<name>A0AAX1ND89_9BACT</name>
<evidence type="ECO:0000313" key="2">
    <source>
        <dbReference type="Proteomes" id="UP000678679"/>
    </source>
</evidence>
<dbReference type="EMBL" id="CP076133">
    <property type="protein sequence ID" value="QWG05479.1"/>
    <property type="molecule type" value="Genomic_DNA"/>
</dbReference>
<dbReference type="KEGG" id="fya:KMW28_23965"/>
<sequence length="150" mass="18261">MNWLKRKIEKPQFDLAEYGKLKLDKNRNGFEWFGRVNMAISKASIELTIEVENQNDPSNEQIELIQDFEKKWQTTSHKLFEHMEECFRDSKWEKDKNELQNMYFLSAIDLKRDNSEWWIVMEPEFDVTSIFNFLPRFTLKNDEIIWSNLK</sequence>
<accession>A0AAX1ND89</accession>
<reference evidence="1 2" key="1">
    <citation type="submission" date="2021-05" db="EMBL/GenBank/DDBJ databases">
        <title>Comparative genomic studies on the polysaccharide-degrading batcterial strains of the Flammeovirga genus.</title>
        <authorList>
            <person name="Zewei F."/>
            <person name="Zheng Z."/>
            <person name="Yu L."/>
            <person name="Ruyue G."/>
            <person name="Yanhong M."/>
            <person name="Yuanyuan C."/>
            <person name="Jingyan G."/>
            <person name="Wenjun H."/>
        </authorList>
    </citation>
    <scope>NUCLEOTIDE SEQUENCE [LARGE SCALE GENOMIC DNA]</scope>
    <source>
        <strain evidence="1 2">NBRC:100898</strain>
    </source>
</reference>